<dbReference type="InterPro" id="IPR027417">
    <property type="entry name" value="P-loop_NTPase"/>
</dbReference>
<dbReference type="PROSITE" id="PS51722">
    <property type="entry name" value="G_TR_2"/>
    <property type="match status" value="1"/>
</dbReference>
<organism evidence="9 10">
    <name type="scientific">Sporolactobacillus spathodeae</name>
    <dbReference type="NCBI Taxonomy" id="1465502"/>
    <lineage>
        <taxon>Bacteria</taxon>
        <taxon>Bacillati</taxon>
        <taxon>Bacillota</taxon>
        <taxon>Bacilli</taxon>
        <taxon>Bacillales</taxon>
        <taxon>Sporolactobacillaceae</taxon>
        <taxon>Sporolactobacillus</taxon>
    </lineage>
</organism>
<comment type="function">
    <text evidence="7">Required for accurate and efficient protein synthesis under certain stress conditions. May act as a fidelity factor of the translation reaction, by catalyzing a one-codon backward translocation of tRNAs on improperly translocated ribosomes. Back-translocation proceeds from a post-translocation (POST) complex to a pre-translocation (PRE) complex, thus giving elongation factor G a second chance to translocate the tRNAs correctly. Binds to ribosomes in a GTP-dependent manner.</text>
</comment>
<comment type="similarity">
    <text evidence="1 7">Belongs to the TRAFAC class translation factor GTPase superfamily. Classic translation factor GTPase family. LepA subfamily.</text>
</comment>
<keyword evidence="2 7" id="KW-0547">Nucleotide-binding</keyword>
<dbReference type="PANTHER" id="PTHR43512:SF4">
    <property type="entry name" value="TRANSLATION FACTOR GUF1 HOMOLOG, CHLOROPLASTIC"/>
    <property type="match status" value="1"/>
</dbReference>
<dbReference type="CDD" id="cd16260">
    <property type="entry name" value="EF4_III"/>
    <property type="match status" value="1"/>
</dbReference>
<keyword evidence="5 7" id="KW-0342">GTP-binding</keyword>
<dbReference type="SMART" id="SM00838">
    <property type="entry name" value="EFG_C"/>
    <property type="match status" value="1"/>
</dbReference>
<evidence type="ECO:0000313" key="9">
    <source>
        <dbReference type="EMBL" id="MBM7657356.1"/>
    </source>
</evidence>
<dbReference type="SUPFAM" id="SSF54980">
    <property type="entry name" value="EF-G C-terminal domain-like"/>
    <property type="match status" value="2"/>
</dbReference>
<evidence type="ECO:0000256" key="2">
    <source>
        <dbReference type="ARBA" id="ARBA00022741"/>
    </source>
</evidence>
<dbReference type="Proteomes" id="UP000823201">
    <property type="component" value="Unassembled WGS sequence"/>
</dbReference>
<dbReference type="InterPro" id="IPR038363">
    <property type="entry name" value="LepA_C_sf"/>
</dbReference>
<dbReference type="Gene3D" id="2.40.30.10">
    <property type="entry name" value="Translation factors"/>
    <property type="match status" value="1"/>
</dbReference>
<comment type="catalytic activity">
    <reaction evidence="7">
        <text>GTP + H2O = GDP + phosphate + H(+)</text>
        <dbReference type="Rhea" id="RHEA:19669"/>
        <dbReference type="ChEBI" id="CHEBI:15377"/>
        <dbReference type="ChEBI" id="CHEBI:15378"/>
        <dbReference type="ChEBI" id="CHEBI:37565"/>
        <dbReference type="ChEBI" id="CHEBI:43474"/>
        <dbReference type="ChEBI" id="CHEBI:58189"/>
        <dbReference type="EC" id="3.6.5.n1"/>
    </reaction>
</comment>
<dbReference type="Pfam" id="PF06421">
    <property type="entry name" value="LepA_C"/>
    <property type="match status" value="1"/>
</dbReference>
<evidence type="ECO:0000256" key="4">
    <source>
        <dbReference type="ARBA" id="ARBA00022917"/>
    </source>
</evidence>
<dbReference type="PANTHER" id="PTHR43512">
    <property type="entry name" value="TRANSLATION FACTOR GUF1-RELATED"/>
    <property type="match status" value="1"/>
</dbReference>
<reference evidence="9 10" key="1">
    <citation type="submission" date="2021-01" db="EMBL/GenBank/DDBJ databases">
        <title>Genomic Encyclopedia of Type Strains, Phase IV (KMG-IV): sequencing the most valuable type-strain genomes for metagenomic binning, comparative biology and taxonomic classification.</title>
        <authorList>
            <person name="Goeker M."/>
        </authorList>
    </citation>
    <scope>NUCLEOTIDE SEQUENCE [LARGE SCALE GENOMIC DNA]</scope>
    <source>
        <strain evidence="9 10">DSM 100968</strain>
    </source>
</reference>
<gene>
    <name evidence="7" type="primary">lepA</name>
    <name evidence="9" type="ORF">JOC27_000799</name>
</gene>
<feature type="binding site" evidence="7">
    <location>
        <begin position="139"/>
        <end position="142"/>
    </location>
    <ligand>
        <name>GTP</name>
        <dbReference type="ChEBI" id="CHEBI:37565"/>
    </ligand>
</feature>
<keyword evidence="6 7" id="KW-0472">Membrane</keyword>
<dbReference type="RefSeq" id="WP_205005700.1">
    <property type="nucleotide sequence ID" value="NZ_CBCRXA010000004.1"/>
</dbReference>
<dbReference type="Gene3D" id="3.30.70.870">
    <property type="entry name" value="Elongation Factor G (Translational Gtpase), domain 3"/>
    <property type="match status" value="1"/>
</dbReference>
<protein>
    <recommendedName>
        <fullName evidence="7">Elongation factor 4</fullName>
        <shortName evidence="7">EF-4</shortName>
        <ecNumber evidence="7">3.6.5.n1</ecNumber>
    </recommendedName>
    <alternativeName>
        <fullName evidence="7">Ribosomal back-translocase LepA</fullName>
    </alternativeName>
</protein>
<evidence type="ECO:0000256" key="6">
    <source>
        <dbReference type="ARBA" id="ARBA00023136"/>
    </source>
</evidence>
<dbReference type="Pfam" id="PF03144">
    <property type="entry name" value="GTP_EFTU_D2"/>
    <property type="match status" value="1"/>
</dbReference>
<evidence type="ECO:0000256" key="1">
    <source>
        <dbReference type="ARBA" id="ARBA00005454"/>
    </source>
</evidence>
<dbReference type="HAMAP" id="MF_00071">
    <property type="entry name" value="LepA"/>
    <property type="match status" value="1"/>
</dbReference>
<feature type="domain" description="Tr-type G" evidence="8">
    <location>
        <begin position="10"/>
        <end position="192"/>
    </location>
</feature>
<dbReference type="EC" id="3.6.5.n1" evidence="7"/>
<dbReference type="EMBL" id="JAFBEV010000005">
    <property type="protein sequence ID" value="MBM7657356.1"/>
    <property type="molecule type" value="Genomic_DNA"/>
</dbReference>
<dbReference type="InterPro" id="IPR005225">
    <property type="entry name" value="Small_GTP-bd"/>
</dbReference>
<accession>A0ABS2Q6Z8</accession>
<name>A0ABS2Q6Z8_9BACL</name>
<keyword evidence="10" id="KW-1185">Reference proteome</keyword>
<keyword evidence="7" id="KW-1003">Cell membrane</keyword>
<evidence type="ECO:0000256" key="7">
    <source>
        <dbReference type="HAMAP-Rule" id="MF_00071"/>
    </source>
</evidence>
<dbReference type="NCBIfam" id="TIGR00231">
    <property type="entry name" value="small_GTP"/>
    <property type="match status" value="1"/>
</dbReference>
<dbReference type="InterPro" id="IPR035654">
    <property type="entry name" value="LepA_IV"/>
</dbReference>
<evidence type="ECO:0000256" key="5">
    <source>
        <dbReference type="ARBA" id="ARBA00023134"/>
    </source>
</evidence>
<dbReference type="CDD" id="cd01890">
    <property type="entry name" value="LepA"/>
    <property type="match status" value="1"/>
</dbReference>
<dbReference type="CDD" id="cd03699">
    <property type="entry name" value="EF4_II"/>
    <property type="match status" value="1"/>
</dbReference>
<dbReference type="InterPro" id="IPR031157">
    <property type="entry name" value="G_TR_CS"/>
</dbReference>
<dbReference type="Pfam" id="PF00009">
    <property type="entry name" value="GTP_EFTU"/>
    <property type="match status" value="1"/>
</dbReference>
<dbReference type="Pfam" id="PF00679">
    <property type="entry name" value="EFG_C"/>
    <property type="match status" value="1"/>
</dbReference>
<evidence type="ECO:0000256" key="3">
    <source>
        <dbReference type="ARBA" id="ARBA00022801"/>
    </source>
</evidence>
<dbReference type="InterPro" id="IPR006297">
    <property type="entry name" value="EF-4"/>
</dbReference>
<evidence type="ECO:0000259" key="8">
    <source>
        <dbReference type="PROSITE" id="PS51722"/>
    </source>
</evidence>
<sequence length="607" mass="67834">MSETKKSRQERIRNFSIIAHIDHGKSTLADRILEATQALTEREMKAQTLDAMDLERERGITIKLNAVELNYHAPDGETYIFHLIDTPGHVDFSYEVSRSLAACEGALLVVDAAQGVEAQTLANVYLALENDLEIIPVINKIDLPNADPDRVKQEVEDDIGLDASDAVLASAKTGIGTDAIMQQIIDKIPAPKGDPEAPLRALIFDSLYDAYRGVVVYVRIIDGTLRVGDKIKMMATGKEFEVLEVGVSTPKIETRDALSVGDVGFLTASIKSVHETRVGDTVTGAERSAAEPLPGYRRMNPMVYCGLYPIDTARYNDLREALGRLELNDAALQYEPETSEALGFGFRCGFLGLLHMDIVQERLEREFNIDLIATAPSVIYKVVHTDGTTEEVGNPSEMPERKFIESIEEPYVRATIMTPNDYVGAVMELCQRKRGEFQTMEYLDANRTHVIYDLPLSEIMYDFFDSLKSSTKGYASMDYEMHGYKMSDLVKMDILLNAEKVDALSVIVHKEFAYDRGRAIVEKLKELIPRQQFEVPIQAAIGQKVIARSTIKALRKNVLAKCYGGDVSRKRKLLEKQKEGKKRMKAVGSVEVPQEAFMSVFKMSHDD</sequence>
<dbReference type="PRINTS" id="PR00315">
    <property type="entry name" value="ELONGATNFCT"/>
</dbReference>
<dbReference type="InterPro" id="IPR004161">
    <property type="entry name" value="EFTu-like_2"/>
</dbReference>
<dbReference type="InterPro" id="IPR000640">
    <property type="entry name" value="EFG_V-like"/>
</dbReference>
<dbReference type="Gene3D" id="3.40.50.300">
    <property type="entry name" value="P-loop containing nucleotide triphosphate hydrolases"/>
    <property type="match status" value="1"/>
</dbReference>
<proteinExistence type="inferred from homology"/>
<keyword evidence="4 7" id="KW-0648">Protein biosynthesis</keyword>
<dbReference type="CDD" id="cd03709">
    <property type="entry name" value="lepA_C"/>
    <property type="match status" value="1"/>
</dbReference>
<dbReference type="InterPro" id="IPR013842">
    <property type="entry name" value="LepA_CTD"/>
</dbReference>
<comment type="caution">
    <text evidence="9">The sequence shown here is derived from an EMBL/GenBank/DDBJ whole genome shotgun (WGS) entry which is preliminary data.</text>
</comment>
<dbReference type="Gene3D" id="3.30.70.2570">
    <property type="entry name" value="Elongation factor 4, C-terminal domain"/>
    <property type="match status" value="1"/>
</dbReference>
<dbReference type="Gene3D" id="3.30.70.240">
    <property type="match status" value="1"/>
</dbReference>
<dbReference type="InterPro" id="IPR035647">
    <property type="entry name" value="EFG_III/V"/>
</dbReference>
<dbReference type="InterPro" id="IPR000795">
    <property type="entry name" value="T_Tr_GTP-bd_dom"/>
</dbReference>
<keyword evidence="3 7" id="KW-0378">Hydrolase</keyword>
<dbReference type="PROSITE" id="PS00301">
    <property type="entry name" value="G_TR_1"/>
    <property type="match status" value="1"/>
</dbReference>
<feature type="binding site" evidence="7">
    <location>
        <begin position="22"/>
        <end position="27"/>
    </location>
    <ligand>
        <name>GTP</name>
        <dbReference type="ChEBI" id="CHEBI:37565"/>
    </ligand>
</feature>
<evidence type="ECO:0000313" key="10">
    <source>
        <dbReference type="Proteomes" id="UP000823201"/>
    </source>
</evidence>
<dbReference type="SUPFAM" id="SSF52540">
    <property type="entry name" value="P-loop containing nucleoside triphosphate hydrolases"/>
    <property type="match status" value="1"/>
</dbReference>
<dbReference type="NCBIfam" id="TIGR01393">
    <property type="entry name" value="lepA"/>
    <property type="match status" value="1"/>
</dbReference>
<comment type="subcellular location">
    <subcellularLocation>
        <location evidence="7">Cell membrane</location>
        <topology evidence="7">Peripheral membrane protein</topology>
        <orientation evidence="7">Cytoplasmic side</orientation>
    </subcellularLocation>
</comment>